<dbReference type="EMBL" id="VSSQ01092544">
    <property type="protein sequence ID" value="MPN37724.1"/>
    <property type="molecule type" value="Genomic_DNA"/>
</dbReference>
<gene>
    <name evidence="1" type="ORF">SDC9_185245</name>
</gene>
<protein>
    <submittedName>
        <fullName evidence="1">Uncharacterized protein</fullName>
    </submittedName>
</protein>
<dbReference type="AlphaFoldDB" id="A0A645HNP1"/>
<organism evidence="1">
    <name type="scientific">bioreactor metagenome</name>
    <dbReference type="NCBI Taxonomy" id="1076179"/>
    <lineage>
        <taxon>unclassified sequences</taxon>
        <taxon>metagenomes</taxon>
        <taxon>ecological metagenomes</taxon>
    </lineage>
</organism>
<proteinExistence type="predicted"/>
<reference evidence="1" key="1">
    <citation type="submission" date="2019-08" db="EMBL/GenBank/DDBJ databases">
        <authorList>
            <person name="Kucharzyk K."/>
            <person name="Murdoch R.W."/>
            <person name="Higgins S."/>
            <person name="Loffler F."/>
        </authorList>
    </citation>
    <scope>NUCLEOTIDE SEQUENCE</scope>
</reference>
<evidence type="ECO:0000313" key="1">
    <source>
        <dbReference type="EMBL" id="MPN37724.1"/>
    </source>
</evidence>
<comment type="caution">
    <text evidence="1">The sequence shown here is derived from an EMBL/GenBank/DDBJ whole genome shotgun (WGS) entry which is preliminary data.</text>
</comment>
<name>A0A645HNP1_9ZZZZ</name>
<accession>A0A645HNP1</accession>
<sequence length="88" mass="10343">MLVEKFKNLSQQLYVDLQKELDDEHAKGNIVEIRAIDLMLDVVLLNVSVFVTYPLANEIFHHYSANDNFLESRKQENIKLIINRLTNR</sequence>